<feature type="coiled-coil region" evidence="1">
    <location>
        <begin position="137"/>
        <end position="164"/>
    </location>
</feature>
<dbReference type="EMBL" id="MHNN01000017">
    <property type="protein sequence ID" value="OGZ46019.1"/>
    <property type="molecule type" value="Genomic_DNA"/>
</dbReference>
<comment type="caution">
    <text evidence="2">The sequence shown here is derived from an EMBL/GenBank/DDBJ whole genome shotgun (WGS) entry which is preliminary data.</text>
</comment>
<organism evidence="2 3">
    <name type="scientific">Candidatus Ryanbacteria bacterium RIFCSPHIGHO2_02_FULL_45_13b</name>
    <dbReference type="NCBI Taxonomy" id="1802117"/>
    <lineage>
        <taxon>Bacteria</taxon>
        <taxon>Candidatus Ryaniibacteriota</taxon>
    </lineage>
</organism>
<accession>A0A1G2G702</accession>
<proteinExistence type="predicted"/>
<reference evidence="2 3" key="1">
    <citation type="journal article" date="2016" name="Nat. Commun.">
        <title>Thousands of microbial genomes shed light on interconnected biogeochemical processes in an aquifer system.</title>
        <authorList>
            <person name="Anantharaman K."/>
            <person name="Brown C.T."/>
            <person name="Hug L.A."/>
            <person name="Sharon I."/>
            <person name="Castelle C.J."/>
            <person name="Probst A.J."/>
            <person name="Thomas B.C."/>
            <person name="Singh A."/>
            <person name="Wilkins M.J."/>
            <person name="Karaoz U."/>
            <person name="Brodie E.L."/>
            <person name="Williams K.H."/>
            <person name="Hubbard S.S."/>
            <person name="Banfield J.F."/>
        </authorList>
    </citation>
    <scope>NUCLEOTIDE SEQUENCE [LARGE SCALE GENOMIC DNA]</scope>
</reference>
<evidence type="ECO:0000313" key="2">
    <source>
        <dbReference type="EMBL" id="OGZ46019.1"/>
    </source>
</evidence>
<name>A0A1G2G702_9BACT</name>
<dbReference type="Proteomes" id="UP000176576">
    <property type="component" value="Unassembled WGS sequence"/>
</dbReference>
<protein>
    <submittedName>
        <fullName evidence="2">Uncharacterized protein</fullName>
    </submittedName>
</protein>
<sequence>MSGALLPSLNREGYKEGDRELILEGFNRDVARARRMDRRILEEDVSSAEREVLELEQQFGELERKYNVLVPAEAVIKRLTTIDALQSKNPRSKLDDAVKTEERNILYTEGRIENLRTELSNLGYFSGKKKKEITLDITTLQSTLVSLRKNLEKKKTDLQDWDDASEVIKQEGNVSSRTLEHDKQDVGRRLNQKKEWLSQLQKKLSQKN</sequence>
<evidence type="ECO:0000256" key="1">
    <source>
        <dbReference type="SAM" id="Coils"/>
    </source>
</evidence>
<dbReference type="AlphaFoldDB" id="A0A1G2G702"/>
<keyword evidence="1" id="KW-0175">Coiled coil</keyword>
<gene>
    <name evidence="2" type="ORF">A3J54_02210</name>
</gene>
<evidence type="ECO:0000313" key="3">
    <source>
        <dbReference type="Proteomes" id="UP000176576"/>
    </source>
</evidence>
<feature type="coiled-coil region" evidence="1">
    <location>
        <begin position="38"/>
        <end position="65"/>
    </location>
</feature>